<evidence type="ECO:0000313" key="1">
    <source>
        <dbReference type="EMBL" id="CCH02415.1"/>
    </source>
</evidence>
<dbReference type="HOGENOM" id="CLU_2787738_0_0_10"/>
<reference evidence="1 2" key="1">
    <citation type="journal article" date="2012" name="J. Bacteriol.">
        <title>Genome Sequence of Fibrella aestuarina BUZ 2T, a Filamentous Marine Bacterium.</title>
        <authorList>
            <person name="Filippini M."/>
            <person name="Qi W."/>
            <person name="Blom J."/>
            <person name="Goesmann A."/>
            <person name="Smits T.H."/>
            <person name="Bagheri H.C."/>
        </authorList>
    </citation>
    <scope>NUCLEOTIDE SEQUENCE [LARGE SCALE GENOMIC DNA]</scope>
    <source>
        <strain evidence="2">BUZ 2T</strain>
    </source>
</reference>
<gene>
    <name evidence="1" type="ORF">FAES_4416</name>
</gene>
<keyword evidence="2" id="KW-1185">Reference proteome</keyword>
<dbReference type="KEGG" id="fae:FAES_4416"/>
<name>I0KE62_9BACT</name>
<dbReference type="Proteomes" id="UP000011058">
    <property type="component" value="Chromosome"/>
</dbReference>
<proteinExistence type="predicted"/>
<protein>
    <submittedName>
        <fullName evidence="1">Uncharacterized protein</fullName>
    </submittedName>
</protein>
<dbReference type="EMBL" id="HE796683">
    <property type="protein sequence ID" value="CCH02415.1"/>
    <property type="molecule type" value="Genomic_DNA"/>
</dbReference>
<dbReference type="eggNOG" id="ENOG502ZF5Y">
    <property type="taxonomic scope" value="Bacteria"/>
</dbReference>
<accession>I0KE62</accession>
<dbReference type="OrthoDB" id="964818at2"/>
<evidence type="ECO:0000313" key="2">
    <source>
        <dbReference type="Proteomes" id="UP000011058"/>
    </source>
</evidence>
<dbReference type="AlphaFoldDB" id="I0KE62"/>
<organism evidence="1 2">
    <name type="scientific">Fibrella aestuarina BUZ 2</name>
    <dbReference type="NCBI Taxonomy" id="1166018"/>
    <lineage>
        <taxon>Bacteria</taxon>
        <taxon>Pseudomonadati</taxon>
        <taxon>Bacteroidota</taxon>
        <taxon>Cytophagia</taxon>
        <taxon>Cytophagales</taxon>
        <taxon>Spirosomataceae</taxon>
        <taxon>Fibrella</taxon>
    </lineage>
</organism>
<sequence length="68" mass="7669">MANNTLVIVTGYKSISPRPIRKAYLNSSEDKSTQRFLQAYPGIRDVTVVTIDFDDEFTIRANGEIAPY</sequence>
<dbReference type="RefSeq" id="WP_015333514.1">
    <property type="nucleotide sequence ID" value="NC_020054.1"/>
</dbReference>